<dbReference type="GO" id="GO:0046872">
    <property type="term" value="F:metal ion binding"/>
    <property type="evidence" value="ECO:0007669"/>
    <property type="project" value="InterPro"/>
</dbReference>
<evidence type="ECO:0000313" key="5">
    <source>
        <dbReference type="EMBL" id="SDB81358.1"/>
    </source>
</evidence>
<dbReference type="PIRSF" id="PIRSF036361">
    <property type="entry name" value="YunD"/>
    <property type="match status" value="1"/>
</dbReference>
<dbReference type="Pfam" id="PF00149">
    <property type="entry name" value="Metallophos"/>
    <property type="match status" value="1"/>
</dbReference>
<dbReference type="Gene3D" id="3.90.780.10">
    <property type="entry name" value="5'-Nucleotidase, C-terminal domain"/>
    <property type="match status" value="1"/>
</dbReference>
<dbReference type="RefSeq" id="WP_090774316.1">
    <property type="nucleotide sequence ID" value="NZ_FMYM01000001.1"/>
</dbReference>
<dbReference type="InterPro" id="IPR029052">
    <property type="entry name" value="Metallo-depent_PP-like"/>
</dbReference>
<reference evidence="6" key="1">
    <citation type="submission" date="2016-09" db="EMBL/GenBank/DDBJ databases">
        <authorList>
            <person name="Varghese N."/>
            <person name="Submissions S."/>
        </authorList>
    </citation>
    <scope>NUCLEOTIDE SEQUENCE [LARGE SCALE GENOMIC DNA]</scope>
    <source>
        <strain evidence="6">25nlg</strain>
    </source>
</reference>
<dbReference type="PANTHER" id="PTHR11575:SF23">
    <property type="entry name" value="5-NUCLEOTIDASE FAMILY PROTEIN"/>
    <property type="match status" value="1"/>
</dbReference>
<dbReference type="InterPro" id="IPR011240">
    <property type="entry name" value="Pesterase_YunD"/>
</dbReference>
<dbReference type="GO" id="GO:0008253">
    <property type="term" value="F:5'-nucleotidase activity"/>
    <property type="evidence" value="ECO:0007669"/>
    <property type="project" value="TreeGrafter"/>
</dbReference>
<dbReference type="CDD" id="cd00845">
    <property type="entry name" value="MPP_UshA_N_like"/>
    <property type="match status" value="1"/>
</dbReference>
<keyword evidence="2" id="KW-0378">Hydrolase</keyword>
<dbReference type="Proteomes" id="UP000242662">
    <property type="component" value="Unassembled WGS sequence"/>
</dbReference>
<protein>
    <submittedName>
        <fullName evidence="5">5'-nucleotidase</fullName>
    </submittedName>
</protein>
<dbReference type="PANTHER" id="PTHR11575">
    <property type="entry name" value="5'-NUCLEOTIDASE-RELATED"/>
    <property type="match status" value="1"/>
</dbReference>
<dbReference type="InterPro" id="IPR006179">
    <property type="entry name" value="5_nucleotidase/apyrase"/>
</dbReference>
<proteinExistence type="inferred from homology"/>
<keyword evidence="1" id="KW-0732">Signal</keyword>
<dbReference type="GO" id="GO:0009166">
    <property type="term" value="P:nucleotide catabolic process"/>
    <property type="evidence" value="ECO:0007669"/>
    <property type="project" value="InterPro"/>
</dbReference>
<dbReference type="Gene3D" id="3.60.21.10">
    <property type="match status" value="1"/>
</dbReference>
<feature type="domain" description="5'-Nucleotidase C-terminal" evidence="4">
    <location>
        <begin position="293"/>
        <end position="365"/>
    </location>
</feature>
<evidence type="ECO:0000259" key="4">
    <source>
        <dbReference type="Pfam" id="PF02872"/>
    </source>
</evidence>
<evidence type="ECO:0000256" key="2">
    <source>
        <dbReference type="RuleBase" id="RU362119"/>
    </source>
</evidence>
<dbReference type="InterPro" id="IPR008334">
    <property type="entry name" value="5'-Nucleotdase_C"/>
</dbReference>
<organism evidence="5 6">
    <name type="scientific">Shouchella lonarensis</name>
    <dbReference type="NCBI Taxonomy" id="1464122"/>
    <lineage>
        <taxon>Bacteria</taxon>
        <taxon>Bacillati</taxon>
        <taxon>Bacillota</taxon>
        <taxon>Bacilli</taxon>
        <taxon>Bacillales</taxon>
        <taxon>Bacillaceae</taxon>
        <taxon>Shouchella</taxon>
    </lineage>
</organism>
<dbReference type="InterPro" id="IPR006146">
    <property type="entry name" value="5'-Nucleotdase_CS"/>
</dbReference>
<accession>A0A1G6GH70</accession>
<dbReference type="InterPro" id="IPR036907">
    <property type="entry name" value="5'-Nucleotdase_C_sf"/>
</dbReference>
<keyword evidence="6" id="KW-1185">Reference proteome</keyword>
<evidence type="ECO:0000313" key="6">
    <source>
        <dbReference type="Proteomes" id="UP000242662"/>
    </source>
</evidence>
<sequence>MQKSLMLLHTNDLHSHFTNWARIVHYIQTYRDAQTRYVDIGDHADRAHPLTEATLGLGNIQLLNEAKVDFVTIGNNEGITFSRDALHDMYFHAKFPVIVANIQDNEIGHRPDWAIPYYIDTMDHGVSVAYVGYTAAMTDFYHEIGFSVACPLSTLPTAVEKLRGEVDAIVLLSHLGLPMDEKIAAQVEGIDVILGAHTHHALQEGKRVKNTLIAQAGKCGQYIGEVTLQFDGKTHQVIEKHARLIDPAPFPEDEKIVRQLQELARQSIEVLEKPITNLPRALPVAWYRPSVACQQLCDELVLWCGTQLGMMNAGVLLEDIPKGVVTYGDIHRICPHPINPCVVEVSGADLRETVARAETADLVNLELKGFGFRGKVLGKMVYTGITVSENGLFLLGSPVIDEEIYKLATLDMYTFGFLFPKLAHAQTKTYFMPEMLRDVLCQMLKKQH</sequence>
<dbReference type="PRINTS" id="PR01607">
    <property type="entry name" value="APYRASEFAMLY"/>
</dbReference>
<evidence type="ECO:0000259" key="3">
    <source>
        <dbReference type="Pfam" id="PF00149"/>
    </source>
</evidence>
<dbReference type="EMBL" id="FMYM01000001">
    <property type="protein sequence ID" value="SDB81358.1"/>
    <property type="molecule type" value="Genomic_DNA"/>
</dbReference>
<feature type="domain" description="Calcineurin-like phosphoesterase" evidence="3">
    <location>
        <begin position="7"/>
        <end position="200"/>
    </location>
</feature>
<dbReference type="AlphaFoldDB" id="A0A1G6GH70"/>
<dbReference type="InterPro" id="IPR004843">
    <property type="entry name" value="Calcineurin-like_PHP"/>
</dbReference>
<dbReference type="STRING" id="1464122.SAMN05421737_10157"/>
<gene>
    <name evidence="5" type="ORF">SAMN05421737_10157</name>
</gene>
<name>A0A1G6GH70_9BACI</name>
<dbReference type="GO" id="GO:0008768">
    <property type="term" value="F:UDP-sugar diphosphatase activity"/>
    <property type="evidence" value="ECO:0007669"/>
    <property type="project" value="TreeGrafter"/>
</dbReference>
<dbReference type="GO" id="GO:0030288">
    <property type="term" value="C:outer membrane-bounded periplasmic space"/>
    <property type="evidence" value="ECO:0007669"/>
    <property type="project" value="TreeGrafter"/>
</dbReference>
<dbReference type="OrthoDB" id="9793179at2"/>
<keyword evidence="2" id="KW-0547">Nucleotide-binding</keyword>
<evidence type="ECO:0000256" key="1">
    <source>
        <dbReference type="ARBA" id="ARBA00022729"/>
    </source>
</evidence>
<dbReference type="GO" id="GO:0000166">
    <property type="term" value="F:nucleotide binding"/>
    <property type="evidence" value="ECO:0007669"/>
    <property type="project" value="UniProtKB-KW"/>
</dbReference>
<dbReference type="PROSITE" id="PS00785">
    <property type="entry name" value="5_NUCLEOTIDASE_1"/>
    <property type="match status" value="1"/>
</dbReference>
<comment type="similarity">
    <text evidence="2">Belongs to the 5'-nucleotidase family.</text>
</comment>
<dbReference type="SUPFAM" id="SSF55816">
    <property type="entry name" value="5'-nucleotidase (syn. UDP-sugar hydrolase), C-terminal domain"/>
    <property type="match status" value="1"/>
</dbReference>
<dbReference type="Pfam" id="PF02872">
    <property type="entry name" value="5_nucleotid_C"/>
    <property type="match status" value="1"/>
</dbReference>
<dbReference type="SUPFAM" id="SSF56300">
    <property type="entry name" value="Metallo-dependent phosphatases"/>
    <property type="match status" value="1"/>
</dbReference>